<evidence type="ECO:0000256" key="4">
    <source>
        <dbReference type="ARBA" id="ARBA00022858"/>
    </source>
</evidence>
<keyword evidence="8" id="KW-1185">Reference proteome</keyword>
<comment type="subcellular location">
    <subcellularLocation>
        <location evidence="1 5">Secreted</location>
    </subcellularLocation>
</comment>
<evidence type="ECO:0000256" key="6">
    <source>
        <dbReference type="SAM" id="MobiDB-lite"/>
    </source>
</evidence>
<dbReference type="GO" id="GO:0006182">
    <property type="term" value="P:cGMP biosynthetic process"/>
    <property type="evidence" value="ECO:0007669"/>
    <property type="project" value="TreeGrafter"/>
</dbReference>
<reference evidence="7 8" key="1">
    <citation type="journal article" date="2018" name="Nat. Ecol. Evol.">
        <title>Shark genomes provide insights into elasmobranch evolution and the origin of vertebrates.</title>
        <authorList>
            <person name="Hara Y"/>
            <person name="Yamaguchi K"/>
            <person name="Onimaru K"/>
            <person name="Kadota M"/>
            <person name="Koyanagi M"/>
            <person name="Keeley SD"/>
            <person name="Tatsumi K"/>
            <person name="Tanaka K"/>
            <person name="Motone F"/>
            <person name="Kageyama Y"/>
            <person name="Nozu R"/>
            <person name="Adachi N"/>
            <person name="Nishimura O"/>
            <person name="Nakagawa R"/>
            <person name="Tanegashima C"/>
            <person name="Kiyatake I"/>
            <person name="Matsumoto R"/>
            <person name="Murakumo K"/>
            <person name="Nishida K"/>
            <person name="Terakita A"/>
            <person name="Kuratani S"/>
            <person name="Sato K"/>
            <person name="Hyodo S Kuraku.S."/>
        </authorList>
    </citation>
    <scope>NUCLEOTIDE SEQUENCE [LARGE SCALE GENOMIC DNA]</scope>
</reference>
<protein>
    <recommendedName>
        <fullName evidence="9">C-type natriuretic peptide</fullName>
    </recommendedName>
</protein>
<dbReference type="InterPro" id="IPR000663">
    <property type="entry name" value="Natr_peptide"/>
</dbReference>
<evidence type="ECO:0000313" key="7">
    <source>
        <dbReference type="EMBL" id="GCC47182.1"/>
    </source>
</evidence>
<dbReference type="GO" id="GO:0005576">
    <property type="term" value="C:extracellular region"/>
    <property type="evidence" value="ECO:0007669"/>
    <property type="project" value="UniProtKB-SubCell"/>
</dbReference>
<evidence type="ECO:0000256" key="1">
    <source>
        <dbReference type="ARBA" id="ARBA00004613"/>
    </source>
</evidence>
<dbReference type="Proteomes" id="UP000287033">
    <property type="component" value="Unassembled WGS sequence"/>
</dbReference>
<dbReference type="GO" id="GO:0097746">
    <property type="term" value="P:blood vessel diameter maintenance"/>
    <property type="evidence" value="ECO:0007669"/>
    <property type="project" value="UniProtKB-KW"/>
</dbReference>
<accession>A0A401TX23</accession>
<feature type="region of interest" description="Disordered" evidence="6">
    <location>
        <begin position="1"/>
        <end position="45"/>
    </location>
</feature>
<dbReference type="OrthoDB" id="8911465at2759"/>
<dbReference type="InterPro" id="IPR030480">
    <property type="entry name" value="Natr_peptide_CS"/>
</dbReference>
<dbReference type="Pfam" id="PF00212">
    <property type="entry name" value="ANP"/>
    <property type="match status" value="1"/>
</dbReference>
<evidence type="ECO:0000313" key="8">
    <source>
        <dbReference type="Proteomes" id="UP000287033"/>
    </source>
</evidence>
<dbReference type="InterPro" id="IPR002406">
    <property type="entry name" value="C_natriurtcpep"/>
</dbReference>
<dbReference type="EMBL" id="BEZZ01203306">
    <property type="protein sequence ID" value="GCC47182.1"/>
    <property type="molecule type" value="Genomic_DNA"/>
</dbReference>
<keyword evidence="3" id="KW-0732">Signal</keyword>
<comment type="similarity">
    <text evidence="5">Belongs to the natriuretic peptide family.</text>
</comment>
<evidence type="ECO:0000256" key="5">
    <source>
        <dbReference type="RuleBase" id="RU003686"/>
    </source>
</evidence>
<organism evidence="7 8">
    <name type="scientific">Chiloscyllium punctatum</name>
    <name type="common">Brownbanded bambooshark</name>
    <name type="synonym">Hemiscyllium punctatum</name>
    <dbReference type="NCBI Taxonomy" id="137246"/>
    <lineage>
        <taxon>Eukaryota</taxon>
        <taxon>Metazoa</taxon>
        <taxon>Chordata</taxon>
        <taxon>Craniata</taxon>
        <taxon>Vertebrata</taxon>
        <taxon>Chondrichthyes</taxon>
        <taxon>Elasmobranchii</taxon>
        <taxon>Galeomorphii</taxon>
        <taxon>Galeoidea</taxon>
        <taxon>Orectolobiformes</taxon>
        <taxon>Hemiscylliidae</taxon>
        <taxon>Chiloscyllium</taxon>
    </lineage>
</organism>
<feature type="compositionally biased region" description="Basic and acidic residues" evidence="6">
    <location>
        <begin position="32"/>
        <end position="45"/>
    </location>
</feature>
<evidence type="ECO:0000256" key="2">
    <source>
        <dbReference type="ARBA" id="ARBA00022525"/>
    </source>
</evidence>
<name>A0A401TX23_CHIPU</name>
<evidence type="ECO:0008006" key="9">
    <source>
        <dbReference type="Google" id="ProtNLM"/>
    </source>
</evidence>
<feature type="non-terminal residue" evidence="7">
    <location>
        <position position="1"/>
    </location>
</feature>
<dbReference type="GO" id="GO:0007168">
    <property type="term" value="P:receptor guanylyl cyclase signaling pathway"/>
    <property type="evidence" value="ECO:0007669"/>
    <property type="project" value="TreeGrafter"/>
</dbReference>
<gene>
    <name evidence="7" type="ORF">chiPu_0031190</name>
</gene>
<dbReference type="PANTHER" id="PTHR12167">
    <property type="entry name" value="C-TYPE NATRIURETIC PEPTIDE"/>
    <property type="match status" value="1"/>
</dbReference>
<proteinExistence type="inferred from homology"/>
<sequence>VLGNEPADPKGAAGFQADGERRLTETQGSPRASRDSGTDTQSESDRAWKRFFNDFMNHQKTFRGRTRKRSSSNCFGVKMDRIGAMSSLGC</sequence>
<keyword evidence="2" id="KW-0964">Secreted</keyword>
<dbReference type="GO" id="GO:0005179">
    <property type="term" value="F:hormone activity"/>
    <property type="evidence" value="ECO:0007669"/>
    <property type="project" value="InterPro"/>
</dbReference>
<dbReference type="AlphaFoldDB" id="A0A401TX23"/>
<comment type="caution">
    <text evidence="7">The sequence shown here is derived from an EMBL/GenBank/DDBJ whole genome shotgun (WGS) entry which is preliminary data.</text>
</comment>
<dbReference type="PANTHER" id="PTHR12167:SF2">
    <property type="entry name" value="C-TYPE NATRIURETIC PEPTIDE"/>
    <property type="match status" value="1"/>
</dbReference>
<evidence type="ECO:0000256" key="3">
    <source>
        <dbReference type="ARBA" id="ARBA00022729"/>
    </source>
</evidence>
<dbReference type="SMART" id="SM00183">
    <property type="entry name" value="NAT_PEP"/>
    <property type="match status" value="1"/>
</dbReference>
<dbReference type="PROSITE" id="PS00263">
    <property type="entry name" value="NATRIURETIC_PEPTIDE"/>
    <property type="match status" value="1"/>
</dbReference>
<dbReference type="PRINTS" id="PR00713">
    <property type="entry name" value="CNATPEPTIDE"/>
</dbReference>
<keyword evidence="4 5" id="KW-0838">Vasoactive</keyword>